<proteinExistence type="predicted"/>
<dbReference type="SUPFAM" id="SSF159888">
    <property type="entry name" value="YdhG-like"/>
    <property type="match status" value="1"/>
</dbReference>
<dbReference type="OrthoDB" id="9811812at2"/>
<dbReference type="Pfam" id="PF08818">
    <property type="entry name" value="DUF1801"/>
    <property type="match status" value="1"/>
</dbReference>
<dbReference type="InterPro" id="IPR014922">
    <property type="entry name" value="YdhG-like"/>
</dbReference>
<sequence>MSAVERWRAQCDPRELPAIDALRAIALEAGPGLVESIKWNAPSFAQDGEDRITLGMERKGGVRAVLHRGAARTDSHFLFEDEARLAAWPAPDRGVVKFADAATVERRRGEVTDLFTRWLEAAG</sequence>
<reference evidence="2 3" key="1">
    <citation type="submission" date="2019-12" db="EMBL/GenBank/DDBJ databases">
        <title>Genomic-based taxomic classification of the family Erythrobacteraceae.</title>
        <authorList>
            <person name="Xu L."/>
        </authorList>
    </citation>
    <scope>NUCLEOTIDE SEQUENCE [LARGE SCALE GENOMIC DNA]</scope>
    <source>
        <strain evidence="2 3">100921-2</strain>
    </source>
</reference>
<comment type="caution">
    <text evidence="2">The sequence shown here is derived from an EMBL/GenBank/DDBJ whole genome shotgun (WGS) entry which is preliminary data.</text>
</comment>
<evidence type="ECO:0000313" key="2">
    <source>
        <dbReference type="EMBL" id="MXO75674.1"/>
    </source>
</evidence>
<dbReference type="AlphaFoldDB" id="A0A6I4TG83"/>
<protein>
    <submittedName>
        <fullName evidence="2">DUF1801 domain-containing protein</fullName>
    </submittedName>
</protein>
<accession>A0A6I4TG83</accession>
<evidence type="ECO:0000313" key="3">
    <source>
        <dbReference type="Proteomes" id="UP000439522"/>
    </source>
</evidence>
<keyword evidence="3" id="KW-1185">Reference proteome</keyword>
<feature type="domain" description="YdhG-like" evidence="1">
    <location>
        <begin position="19"/>
        <end position="106"/>
    </location>
</feature>
<evidence type="ECO:0000259" key="1">
    <source>
        <dbReference type="Pfam" id="PF08818"/>
    </source>
</evidence>
<dbReference type="RefSeq" id="WP_160611572.1">
    <property type="nucleotide sequence ID" value="NZ_WTZA01000002.1"/>
</dbReference>
<dbReference type="Proteomes" id="UP000439522">
    <property type="component" value="Unassembled WGS sequence"/>
</dbReference>
<organism evidence="2 3">
    <name type="scientific">Tsuneonella aeria</name>
    <dbReference type="NCBI Taxonomy" id="1837929"/>
    <lineage>
        <taxon>Bacteria</taxon>
        <taxon>Pseudomonadati</taxon>
        <taxon>Pseudomonadota</taxon>
        <taxon>Alphaproteobacteria</taxon>
        <taxon>Sphingomonadales</taxon>
        <taxon>Erythrobacteraceae</taxon>
        <taxon>Tsuneonella</taxon>
    </lineage>
</organism>
<dbReference type="EMBL" id="WTZA01000002">
    <property type="protein sequence ID" value="MXO75674.1"/>
    <property type="molecule type" value="Genomic_DNA"/>
</dbReference>
<dbReference type="Gene3D" id="3.90.1150.200">
    <property type="match status" value="1"/>
</dbReference>
<gene>
    <name evidence="2" type="ORF">GRI40_10640</name>
</gene>
<name>A0A6I4TG83_9SPHN</name>